<keyword evidence="1 3" id="KW-0807">Transducer</keyword>
<dbReference type="Gene3D" id="1.10.287.950">
    <property type="entry name" value="Methyl-accepting chemotaxis protein"/>
    <property type="match status" value="1"/>
</dbReference>
<evidence type="ECO:0000256" key="4">
    <source>
        <dbReference type="SAM" id="Phobius"/>
    </source>
</evidence>
<proteinExistence type="inferred from homology"/>
<organism evidence="6 7">
    <name type="scientific">Leptonema illini</name>
    <dbReference type="NCBI Taxonomy" id="183"/>
    <lineage>
        <taxon>Bacteria</taxon>
        <taxon>Pseudomonadati</taxon>
        <taxon>Spirochaetota</taxon>
        <taxon>Spirochaetia</taxon>
        <taxon>Leptospirales</taxon>
        <taxon>Leptospiraceae</taxon>
        <taxon>Leptonema</taxon>
    </lineage>
</organism>
<dbReference type="GO" id="GO:0007165">
    <property type="term" value="P:signal transduction"/>
    <property type="evidence" value="ECO:0007669"/>
    <property type="project" value="UniProtKB-KW"/>
</dbReference>
<reference evidence="6 7" key="1">
    <citation type="submission" date="2019-10" db="EMBL/GenBank/DDBJ databases">
        <title>Extracellular Electron Transfer in a Candidatus Methanoperedens spp. Enrichment Culture.</title>
        <authorList>
            <person name="Berger S."/>
            <person name="Rangel Shaw D."/>
            <person name="Berben T."/>
            <person name="In 'T Zandt M."/>
            <person name="Frank J."/>
            <person name="Reimann J."/>
            <person name="Jetten M.S.M."/>
            <person name="Welte C.U."/>
        </authorList>
    </citation>
    <scope>NUCLEOTIDE SEQUENCE [LARGE SCALE GENOMIC DNA]</scope>
    <source>
        <strain evidence="6">SB12</strain>
    </source>
</reference>
<gene>
    <name evidence="6" type="ORF">F9K24_04520</name>
</gene>
<feature type="transmembrane region" description="Helical" evidence="4">
    <location>
        <begin position="76"/>
        <end position="94"/>
    </location>
</feature>
<dbReference type="EMBL" id="WBUI01000003">
    <property type="protein sequence ID" value="KAB2934296.1"/>
    <property type="molecule type" value="Genomic_DNA"/>
</dbReference>
<accession>A0A833LYE1</accession>
<dbReference type="PRINTS" id="PR00260">
    <property type="entry name" value="CHEMTRNSDUCR"/>
</dbReference>
<dbReference type="GO" id="GO:0006935">
    <property type="term" value="P:chemotaxis"/>
    <property type="evidence" value="ECO:0007669"/>
    <property type="project" value="InterPro"/>
</dbReference>
<keyword evidence="4" id="KW-0472">Membrane</keyword>
<evidence type="ECO:0000313" key="6">
    <source>
        <dbReference type="EMBL" id="KAB2934296.1"/>
    </source>
</evidence>
<dbReference type="AlphaFoldDB" id="A0A833LYE1"/>
<dbReference type="Pfam" id="PF00015">
    <property type="entry name" value="MCPsignal"/>
    <property type="match status" value="1"/>
</dbReference>
<keyword evidence="4" id="KW-1133">Transmembrane helix</keyword>
<sequence length="521" mass="57698">MRAMTQISEKAHDALQRERQKADGFLFYLLLGHVPFAALIFPYGYDTYWVGISGAAVLFVVTILGRLLLRKTVLLRHLYAVTLLSYSILFIQVQMGRIEMHFHIFGALAFLLIYRDWKPVITGAGLAAVHHVVFNLCQQYEIAILGVPVRVFNYGTGWDIVTLHAFFVVFESSILVYYALTFRANFLKNQDQIRRLDAVTEELNRIVQKSWDVSQKLRDDTATLVSSSATLSGIASETAAGVEEINAGLDSIFRASEDISQNTTAQTQHLGEIRSTTDDVQKISDQITVEIQKTGTVMNEAVQGANEGNRSIQSITQTMDAVRESSNEMLDIVDIINEIAEQVSLLSLNASIEAARAGESGRGFAVVAQEISKLAQRTADSTRNINELIGRNASEIETGLKVVTTGSEKIRMMITRIEEANRFIQGINRAMQQFADGYRSIHSGVESAAAVSRRILDATDAEKNAIQEVIGTISHINSSAQGQARESDELRILAEKNRQLLDELQGVLQTLLDSGRSKLQL</sequence>
<dbReference type="PANTHER" id="PTHR32089:SF112">
    <property type="entry name" value="LYSOZYME-LIKE PROTEIN-RELATED"/>
    <property type="match status" value="1"/>
</dbReference>
<name>A0A833LYE1_9LEPT</name>
<feature type="domain" description="Methyl-accepting transducer" evidence="5">
    <location>
        <begin position="241"/>
        <end position="463"/>
    </location>
</feature>
<dbReference type="InterPro" id="IPR004089">
    <property type="entry name" value="MCPsignal_dom"/>
</dbReference>
<dbReference type="PANTHER" id="PTHR32089">
    <property type="entry name" value="METHYL-ACCEPTING CHEMOTAXIS PROTEIN MCPB"/>
    <property type="match status" value="1"/>
</dbReference>
<evidence type="ECO:0000259" key="5">
    <source>
        <dbReference type="PROSITE" id="PS50111"/>
    </source>
</evidence>
<dbReference type="Proteomes" id="UP000460298">
    <property type="component" value="Unassembled WGS sequence"/>
</dbReference>
<dbReference type="InterPro" id="IPR004090">
    <property type="entry name" value="Chemotax_Me-accpt_rcpt"/>
</dbReference>
<keyword evidence="4" id="KW-0812">Transmembrane</keyword>
<evidence type="ECO:0000256" key="1">
    <source>
        <dbReference type="ARBA" id="ARBA00023224"/>
    </source>
</evidence>
<comment type="similarity">
    <text evidence="2">Belongs to the methyl-accepting chemotaxis (MCP) protein family.</text>
</comment>
<feature type="transmembrane region" description="Helical" evidence="4">
    <location>
        <begin position="160"/>
        <end position="180"/>
    </location>
</feature>
<feature type="transmembrane region" description="Helical" evidence="4">
    <location>
        <begin position="49"/>
        <end position="69"/>
    </location>
</feature>
<evidence type="ECO:0000256" key="3">
    <source>
        <dbReference type="PROSITE-ProRule" id="PRU00284"/>
    </source>
</evidence>
<evidence type="ECO:0000256" key="2">
    <source>
        <dbReference type="ARBA" id="ARBA00029447"/>
    </source>
</evidence>
<dbReference type="PROSITE" id="PS50111">
    <property type="entry name" value="CHEMOTAXIS_TRANSDUC_2"/>
    <property type="match status" value="1"/>
</dbReference>
<dbReference type="SUPFAM" id="SSF58104">
    <property type="entry name" value="Methyl-accepting chemotaxis protein (MCP) signaling domain"/>
    <property type="match status" value="1"/>
</dbReference>
<dbReference type="GO" id="GO:0016020">
    <property type="term" value="C:membrane"/>
    <property type="evidence" value="ECO:0007669"/>
    <property type="project" value="InterPro"/>
</dbReference>
<feature type="transmembrane region" description="Helical" evidence="4">
    <location>
        <begin position="25"/>
        <end position="43"/>
    </location>
</feature>
<comment type="caution">
    <text evidence="6">The sequence shown here is derived from an EMBL/GenBank/DDBJ whole genome shotgun (WGS) entry which is preliminary data.</text>
</comment>
<dbReference type="GO" id="GO:0004888">
    <property type="term" value="F:transmembrane signaling receptor activity"/>
    <property type="evidence" value="ECO:0007669"/>
    <property type="project" value="InterPro"/>
</dbReference>
<protein>
    <recommendedName>
        <fullName evidence="5">Methyl-accepting transducer domain-containing protein</fullName>
    </recommendedName>
</protein>
<evidence type="ECO:0000313" key="7">
    <source>
        <dbReference type="Proteomes" id="UP000460298"/>
    </source>
</evidence>
<dbReference type="SMART" id="SM00283">
    <property type="entry name" value="MA"/>
    <property type="match status" value="1"/>
</dbReference>